<evidence type="ECO:0000313" key="4">
    <source>
        <dbReference type="EMBL" id="BBH25296.1"/>
    </source>
</evidence>
<dbReference type="OrthoDB" id="9810005at2"/>
<dbReference type="InterPro" id="IPR015991">
    <property type="entry name" value="TatD/YcfH-like"/>
</dbReference>
<reference evidence="4 5" key="1">
    <citation type="submission" date="2018-11" db="EMBL/GenBank/DDBJ databases">
        <title>Novel Erysipelotrichaceae bacterium isolated from small intestine of a swine.</title>
        <authorList>
            <person name="Kim J.S."/>
            <person name="Choe H."/>
            <person name="Lee Y.R."/>
            <person name="Kim K.M."/>
            <person name="Park D.S."/>
        </authorList>
    </citation>
    <scope>NUCLEOTIDE SEQUENCE [LARGE SCALE GENOMIC DNA]</scope>
    <source>
        <strain evidence="4 5">SG0102</strain>
    </source>
</reference>
<feature type="binding site" evidence="3">
    <location>
        <position position="149"/>
    </location>
    <ligand>
        <name>a divalent metal cation</name>
        <dbReference type="ChEBI" id="CHEBI:60240"/>
        <label>2</label>
    </ligand>
</feature>
<dbReference type="CDD" id="cd01310">
    <property type="entry name" value="TatD_DNAse"/>
    <property type="match status" value="1"/>
</dbReference>
<dbReference type="SUPFAM" id="SSF51556">
    <property type="entry name" value="Metallo-dependent hydrolases"/>
    <property type="match status" value="1"/>
</dbReference>
<dbReference type="GO" id="GO:0016788">
    <property type="term" value="F:hydrolase activity, acting on ester bonds"/>
    <property type="evidence" value="ECO:0007669"/>
    <property type="project" value="InterPro"/>
</dbReference>
<dbReference type="PROSITE" id="PS01091">
    <property type="entry name" value="TATD_3"/>
    <property type="match status" value="1"/>
</dbReference>
<dbReference type="NCBIfam" id="TIGR00010">
    <property type="entry name" value="YchF/TatD family DNA exonuclease"/>
    <property type="match status" value="1"/>
</dbReference>
<dbReference type="FunFam" id="3.20.20.140:FF:000005">
    <property type="entry name" value="TatD family hydrolase"/>
    <property type="match status" value="1"/>
</dbReference>
<keyword evidence="2 4" id="KW-0378">Hydrolase</keyword>
<dbReference type="KEGG" id="ebm:SG0102_02300"/>
<keyword evidence="1 3" id="KW-0479">Metal-binding</keyword>
<dbReference type="InParanoid" id="A0A3G9J3F1"/>
<proteinExistence type="predicted"/>
<gene>
    <name evidence="4" type="primary">tatD</name>
    <name evidence="4" type="ORF">SG0102_02300</name>
</gene>
<evidence type="ECO:0000256" key="2">
    <source>
        <dbReference type="ARBA" id="ARBA00022801"/>
    </source>
</evidence>
<dbReference type="Pfam" id="PF01026">
    <property type="entry name" value="TatD_DNase"/>
    <property type="match status" value="1"/>
</dbReference>
<protein>
    <submittedName>
        <fullName evidence="4">Hydrolase TatD</fullName>
    </submittedName>
</protein>
<evidence type="ECO:0000256" key="3">
    <source>
        <dbReference type="PIRSR" id="PIRSR005902-1"/>
    </source>
</evidence>
<dbReference type="GO" id="GO:0004536">
    <property type="term" value="F:DNA nuclease activity"/>
    <property type="evidence" value="ECO:0007669"/>
    <property type="project" value="InterPro"/>
</dbReference>
<evidence type="ECO:0000313" key="5">
    <source>
        <dbReference type="Proteomes" id="UP000268059"/>
    </source>
</evidence>
<dbReference type="RefSeq" id="WP_125118254.1">
    <property type="nucleotide sequence ID" value="NZ_AP019309.1"/>
</dbReference>
<keyword evidence="5" id="KW-1185">Reference proteome</keyword>
<dbReference type="EMBL" id="AP019309">
    <property type="protein sequence ID" value="BBH25296.1"/>
    <property type="molecule type" value="Genomic_DNA"/>
</dbReference>
<dbReference type="InterPro" id="IPR032466">
    <property type="entry name" value="Metal_Hydrolase"/>
</dbReference>
<feature type="binding site" evidence="3">
    <location>
        <position position="127"/>
    </location>
    <ligand>
        <name>a divalent metal cation</name>
        <dbReference type="ChEBI" id="CHEBI:60240"/>
        <label>2</label>
    </ligand>
</feature>
<feature type="binding site" evidence="3">
    <location>
        <position position="199"/>
    </location>
    <ligand>
        <name>a divalent metal cation</name>
        <dbReference type="ChEBI" id="CHEBI:60240"/>
        <label>1</label>
    </ligand>
</feature>
<feature type="binding site" evidence="3">
    <location>
        <position position="6"/>
    </location>
    <ligand>
        <name>a divalent metal cation</name>
        <dbReference type="ChEBI" id="CHEBI:60240"/>
        <label>1</label>
    </ligand>
</feature>
<dbReference type="PIRSF" id="PIRSF005902">
    <property type="entry name" value="DNase_TatD"/>
    <property type="match status" value="1"/>
</dbReference>
<dbReference type="InterPro" id="IPR001130">
    <property type="entry name" value="TatD-like"/>
</dbReference>
<dbReference type="PANTHER" id="PTHR46124:SF2">
    <property type="entry name" value="D-AMINOACYL-TRNA DEACYLASE"/>
    <property type="match status" value="1"/>
</dbReference>
<dbReference type="FunCoup" id="A0A3G9J3F1">
    <property type="interactions" value="373"/>
</dbReference>
<dbReference type="InterPro" id="IPR018228">
    <property type="entry name" value="DNase_TatD-rel_CS"/>
</dbReference>
<name>A0A3G9J3F1_9FIRM</name>
<dbReference type="GO" id="GO:0046872">
    <property type="term" value="F:metal ion binding"/>
    <property type="evidence" value="ECO:0007669"/>
    <property type="project" value="UniProtKB-KW"/>
</dbReference>
<dbReference type="PROSITE" id="PS01090">
    <property type="entry name" value="TATD_2"/>
    <property type="match status" value="1"/>
</dbReference>
<dbReference type="Gene3D" id="3.20.20.140">
    <property type="entry name" value="Metal-dependent hydrolases"/>
    <property type="match status" value="1"/>
</dbReference>
<dbReference type="GO" id="GO:0005829">
    <property type="term" value="C:cytosol"/>
    <property type="evidence" value="ECO:0007669"/>
    <property type="project" value="TreeGrafter"/>
</dbReference>
<feature type="binding site" evidence="3">
    <location>
        <position position="92"/>
    </location>
    <ligand>
        <name>a divalent metal cation</name>
        <dbReference type="ChEBI" id="CHEBI:60240"/>
        <label>1</label>
    </ligand>
</feature>
<accession>A0A3G9J3F1</accession>
<dbReference type="AlphaFoldDB" id="A0A3G9J3F1"/>
<organism evidence="4 5">
    <name type="scientific">Intestinibaculum porci</name>
    <dbReference type="NCBI Taxonomy" id="2487118"/>
    <lineage>
        <taxon>Bacteria</taxon>
        <taxon>Bacillati</taxon>
        <taxon>Bacillota</taxon>
        <taxon>Erysipelotrichia</taxon>
        <taxon>Erysipelotrichales</taxon>
        <taxon>Erysipelotrichaceae</taxon>
        <taxon>Intestinibaculum</taxon>
    </lineage>
</organism>
<feature type="binding site" evidence="3">
    <location>
        <position position="8"/>
    </location>
    <ligand>
        <name>a divalent metal cation</name>
        <dbReference type="ChEBI" id="CHEBI:60240"/>
        <label>1</label>
    </ligand>
</feature>
<sequence length="252" mass="28184">MYYNTHTHLNAKELYPTRDTYIAHAHEAGVTRMTVVGYDVSSSRLAVMIAHEYEGIVATVGISPNDCEETTDEDLAIIKELAKDPKVVAIGEIGLDYHYDVPKDKQRDVFAKQMAFAQEYHLPIVIHCRDAYEECFQMLESSSLKGIMHCYSGSDQMALRFIKLGFYISLAGPVTFKNAKMPKLVAQNVPLDRLLIETDDPYMAPVPLRGTTNEPANCVYIAQKIAELKGISVEDVASTTYHNALDIFGLKE</sequence>
<evidence type="ECO:0000256" key="1">
    <source>
        <dbReference type="ARBA" id="ARBA00022723"/>
    </source>
</evidence>
<dbReference type="PANTHER" id="PTHR46124">
    <property type="entry name" value="D-AMINOACYL-TRNA DEACYLASE"/>
    <property type="match status" value="1"/>
</dbReference>
<dbReference type="Proteomes" id="UP000268059">
    <property type="component" value="Chromosome"/>
</dbReference>